<keyword evidence="2" id="KW-0238">DNA-binding</keyword>
<keyword evidence="1" id="KW-0805">Transcription regulation</keyword>
<dbReference type="GO" id="GO:0003700">
    <property type="term" value="F:DNA-binding transcription factor activity"/>
    <property type="evidence" value="ECO:0007669"/>
    <property type="project" value="InterPro"/>
</dbReference>
<proteinExistence type="predicted"/>
<name>A0A8J7Z0C7_9CYAN</name>
<dbReference type="AlphaFoldDB" id="A0A8J7Z0C7"/>
<dbReference type="PANTHER" id="PTHR47893:SF1">
    <property type="entry name" value="REGULATORY PROTEIN PCHR"/>
    <property type="match status" value="1"/>
</dbReference>
<dbReference type="SMART" id="SM00342">
    <property type="entry name" value="HTH_ARAC"/>
    <property type="match status" value="1"/>
</dbReference>
<dbReference type="InterPro" id="IPR018062">
    <property type="entry name" value="HTH_AraC-typ_CS"/>
</dbReference>
<evidence type="ECO:0000256" key="3">
    <source>
        <dbReference type="ARBA" id="ARBA00023163"/>
    </source>
</evidence>
<dbReference type="InterPro" id="IPR018060">
    <property type="entry name" value="HTH_AraC"/>
</dbReference>
<gene>
    <name evidence="5" type="ORF">GS601_11560</name>
</gene>
<dbReference type="Pfam" id="PF12833">
    <property type="entry name" value="HTH_18"/>
    <property type="match status" value="1"/>
</dbReference>
<protein>
    <submittedName>
        <fullName evidence="5">Helix-turn-helix domain-containing protein</fullName>
    </submittedName>
</protein>
<reference evidence="5" key="1">
    <citation type="submission" date="2019-12" db="EMBL/GenBank/DDBJ databases">
        <title>High-Quality draft genome sequences of three cyanobacteria isolated from the limestone walls of the Old Cathedral of Coimbra.</title>
        <authorList>
            <person name="Tiago I."/>
            <person name="Soares F."/>
            <person name="Portugal A."/>
        </authorList>
    </citation>
    <scope>NUCLEOTIDE SEQUENCE</scope>
    <source>
        <strain evidence="5">A</strain>
    </source>
</reference>
<sequence>MTIALSQDDYWALFCETQPSHPEPNSFETVLHFPEALGNGFTREIDLRHGLELAIADYHLHQPLSVKTQERPHPLQYCFVLTGGFKNPSYGITTGQYSLCGSGLAPAETVESTALHQQEVNVHIEPDLFLTFWNSTLETLQPELKPLIPASLEPYYCGSGTTTMEMQTTLQQLLRCPFQGITRRIYLESKVWELMALLMAQELERCQVKPALYPLKPEDVDRIHYAREILLHRLDNPPSLSELARQVGLNECTLKRGFRVCFGKTAFGYLHDYRLEQARRLLEERRLNVSEVARAIGFVNRSYFAAAFQKKFGVTPKIYQARHRNSV</sequence>
<keyword evidence="6" id="KW-1185">Reference proteome</keyword>
<dbReference type="InterPro" id="IPR020449">
    <property type="entry name" value="Tscrpt_reg_AraC-type_HTH"/>
</dbReference>
<feature type="domain" description="HTH araC/xylS-type" evidence="4">
    <location>
        <begin position="224"/>
        <end position="322"/>
    </location>
</feature>
<dbReference type="GO" id="GO:0043565">
    <property type="term" value="F:sequence-specific DNA binding"/>
    <property type="evidence" value="ECO:0007669"/>
    <property type="project" value="InterPro"/>
</dbReference>
<organism evidence="5 6">
    <name type="scientific">Myxacorys almedinensis A</name>
    <dbReference type="NCBI Taxonomy" id="2690445"/>
    <lineage>
        <taxon>Bacteria</taxon>
        <taxon>Bacillati</taxon>
        <taxon>Cyanobacteriota</taxon>
        <taxon>Cyanophyceae</taxon>
        <taxon>Leptolyngbyales</taxon>
        <taxon>Leptolyngbyaceae</taxon>
        <taxon>Myxacorys</taxon>
        <taxon>Myxacorys almedinensis</taxon>
    </lineage>
</organism>
<dbReference type="SUPFAM" id="SSF46689">
    <property type="entry name" value="Homeodomain-like"/>
    <property type="match status" value="2"/>
</dbReference>
<evidence type="ECO:0000313" key="5">
    <source>
        <dbReference type="EMBL" id="NDJ17922.1"/>
    </source>
</evidence>
<dbReference type="Gene3D" id="1.10.10.60">
    <property type="entry name" value="Homeodomain-like"/>
    <property type="match status" value="2"/>
</dbReference>
<dbReference type="PRINTS" id="PR00032">
    <property type="entry name" value="HTHARAC"/>
</dbReference>
<comment type="caution">
    <text evidence="5">The sequence shown here is derived from an EMBL/GenBank/DDBJ whole genome shotgun (WGS) entry which is preliminary data.</text>
</comment>
<evidence type="ECO:0000259" key="4">
    <source>
        <dbReference type="PROSITE" id="PS01124"/>
    </source>
</evidence>
<evidence type="ECO:0000256" key="2">
    <source>
        <dbReference type="ARBA" id="ARBA00023125"/>
    </source>
</evidence>
<dbReference type="RefSeq" id="WP_162423433.1">
    <property type="nucleotide sequence ID" value="NZ_WVIE01000011.1"/>
</dbReference>
<evidence type="ECO:0000256" key="1">
    <source>
        <dbReference type="ARBA" id="ARBA00023015"/>
    </source>
</evidence>
<dbReference type="InterPro" id="IPR053142">
    <property type="entry name" value="PchR_regulatory_protein"/>
</dbReference>
<evidence type="ECO:0000313" key="6">
    <source>
        <dbReference type="Proteomes" id="UP000646053"/>
    </source>
</evidence>
<dbReference type="PROSITE" id="PS00041">
    <property type="entry name" value="HTH_ARAC_FAMILY_1"/>
    <property type="match status" value="1"/>
</dbReference>
<dbReference type="Proteomes" id="UP000646053">
    <property type="component" value="Unassembled WGS sequence"/>
</dbReference>
<dbReference type="InterPro" id="IPR009057">
    <property type="entry name" value="Homeodomain-like_sf"/>
</dbReference>
<dbReference type="PANTHER" id="PTHR47893">
    <property type="entry name" value="REGULATORY PROTEIN PCHR"/>
    <property type="match status" value="1"/>
</dbReference>
<dbReference type="EMBL" id="WVIE01000011">
    <property type="protein sequence ID" value="NDJ17922.1"/>
    <property type="molecule type" value="Genomic_DNA"/>
</dbReference>
<keyword evidence="3" id="KW-0804">Transcription</keyword>
<dbReference type="PROSITE" id="PS01124">
    <property type="entry name" value="HTH_ARAC_FAMILY_2"/>
    <property type="match status" value="1"/>
</dbReference>
<accession>A0A8J7Z0C7</accession>